<dbReference type="Proteomes" id="UP000683428">
    <property type="component" value="Chromosome"/>
</dbReference>
<dbReference type="Pfam" id="PF14070">
    <property type="entry name" value="YjfB_motility"/>
    <property type="match status" value="1"/>
</dbReference>
<feature type="compositionally biased region" description="Polar residues" evidence="1">
    <location>
        <begin position="48"/>
        <end position="69"/>
    </location>
</feature>
<gene>
    <name evidence="2" type="ORF">Azoinq_07470</name>
</gene>
<dbReference type="RefSeq" id="WP_216130417.1">
    <property type="nucleotide sequence ID" value="NZ_CP064782.1"/>
</dbReference>
<dbReference type="KEGG" id="aiq:Azoinq_07470"/>
<evidence type="ECO:0000256" key="1">
    <source>
        <dbReference type="SAM" id="MobiDB-lite"/>
    </source>
</evidence>
<dbReference type="EMBL" id="CP064782">
    <property type="protein sequence ID" value="QWT47722.1"/>
    <property type="molecule type" value="Genomic_DNA"/>
</dbReference>
<reference evidence="2" key="1">
    <citation type="submission" date="2020-11" db="EMBL/GenBank/DDBJ databases">
        <title>Azospira inquinata sp. nov.</title>
        <authorList>
            <person name="Moe W.M."/>
            <person name="Mikes M.C."/>
        </authorList>
    </citation>
    <scope>NUCLEOTIDE SEQUENCE</scope>
    <source>
        <strain evidence="2">Azo-3</strain>
    </source>
</reference>
<evidence type="ECO:0000313" key="3">
    <source>
        <dbReference type="Proteomes" id="UP000683428"/>
    </source>
</evidence>
<protein>
    <submittedName>
        <fullName evidence="2">YjfB family protein</fullName>
    </submittedName>
</protein>
<proteinExistence type="predicted"/>
<name>A0A975SK00_9RHOO</name>
<dbReference type="InterPro" id="IPR025906">
    <property type="entry name" value="YjfB_motility"/>
</dbReference>
<evidence type="ECO:0000313" key="2">
    <source>
        <dbReference type="EMBL" id="QWT47722.1"/>
    </source>
</evidence>
<organism evidence="2 3">
    <name type="scientific">Azospira inquinata</name>
    <dbReference type="NCBI Taxonomy" id="2785627"/>
    <lineage>
        <taxon>Bacteria</taxon>
        <taxon>Pseudomonadati</taxon>
        <taxon>Pseudomonadota</taxon>
        <taxon>Betaproteobacteria</taxon>
        <taxon>Rhodocyclales</taxon>
        <taxon>Rhodocyclaceae</taxon>
        <taxon>Azospira</taxon>
    </lineage>
</organism>
<accession>A0A975SK00</accession>
<sequence length="69" mass="7076">MDVSGIGSMASSLSDIQDGNSLQVAVLKKAMNSQEQSAMQLLQGLPDSGQTTSSTNLPAHLGQNVNTTA</sequence>
<feature type="region of interest" description="Disordered" evidence="1">
    <location>
        <begin position="38"/>
        <end position="69"/>
    </location>
</feature>
<dbReference type="AlphaFoldDB" id="A0A975SK00"/>
<keyword evidence="3" id="KW-1185">Reference proteome</keyword>